<dbReference type="Proteomes" id="UP000470771">
    <property type="component" value="Unassembled WGS sequence"/>
</dbReference>
<accession>A0A6N9NMP2</accession>
<dbReference type="RefSeq" id="WP_160634190.1">
    <property type="nucleotide sequence ID" value="NZ_WWNE01000015.1"/>
</dbReference>
<feature type="chain" id="PRO_5026731402" evidence="1">
    <location>
        <begin position="23"/>
        <end position="134"/>
    </location>
</feature>
<dbReference type="EMBL" id="WWNE01000015">
    <property type="protein sequence ID" value="NBG67233.1"/>
    <property type="molecule type" value="Genomic_DNA"/>
</dbReference>
<name>A0A6N9NMP2_9FLAO</name>
<organism evidence="2 3">
    <name type="scientific">Acidiluteibacter ferrifornacis</name>
    <dbReference type="NCBI Taxonomy" id="2692424"/>
    <lineage>
        <taxon>Bacteria</taxon>
        <taxon>Pseudomonadati</taxon>
        <taxon>Bacteroidota</taxon>
        <taxon>Flavobacteriia</taxon>
        <taxon>Flavobacteriales</taxon>
        <taxon>Cryomorphaceae</taxon>
        <taxon>Acidiluteibacter</taxon>
    </lineage>
</organism>
<gene>
    <name evidence="2" type="ORF">GQN54_13970</name>
</gene>
<feature type="signal peptide" evidence="1">
    <location>
        <begin position="1"/>
        <end position="22"/>
    </location>
</feature>
<evidence type="ECO:0000256" key="1">
    <source>
        <dbReference type="SAM" id="SignalP"/>
    </source>
</evidence>
<keyword evidence="3" id="KW-1185">Reference proteome</keyword>
<sequence length="134" mass="15349">MELHHYFFFTLLSVAFVASGHAANLSPEEYWKVKLPNTPMPRPIKDALQYSVAGRGWYQPATKGDLKKLRLPFGVDGRGWYQPATEGDLKKLRQPFGWLYAANEGDLQPKLFNSATEKDINENHLVTPYFFETD</sequence>
<feature type="non-terminal residue" evidence="2">
    <location>
        <position position="134"/>
    </location>
</feature>
<keyword evidence="1" id="KW-0732">Signal</keyword>
<proteinExistence type="predicted"/>
<evidence type="ECO:0000313" key="2">
    <source>
        <dbReference type="EMBL" id="NBG67233.1"/>
    </source>
</evidence>
<dbReference type="AlphaFoldDB" id="A0A6N9NMP2"/>
<protein>
    <submittedName>
        <fullName evidence="2">Uncharacterized protein</fullName>
    </submittedName>
</protein>
<evidence type="ECO:0000313" key="3">
    <source>
        <dbReference type="Proteomes" id="UP000470771"/>
    </source>
</evidence>
<reference evidence="2 3" key="1">
    <citation type="submission" date="2019-12" db="EMBL/GenBank/DDBJ databases">
        <authorList>
            <person name="Zhao J."/>
        </authorList>
    </citation>
    <scope>NUCLEOTIDE SEQUENCE [LARGE SCALE GENOMIC DNA]</scope>
    <source>
        <strain evidence="2 3">S-15</strain>
    </source>
</reference>
<comment type="caution">
    <text evidence="2">The sequence shown here is derived from an EMBL/GenBank/DDBJ whole genome shotgun (WGS) entry which is preliminary data.</text>
</comment>